<feature type="region of interest" description="Disordered" evidence="1">
    <location>
        <begin position="189"/>
        <end position="271"/>
    </location>
</feature>
<sequence length="454" mass="50707">MEHFSMSFSTPDEGHLSQAPLVGRMIDSPSSELEIRYPAPIGFQQSDSITTPMNPVNAFPQATWLQLLEQSRVDCPSDPSQTALSRHQTSNSNLIIATLVGRPDIAAFRDTVCSYLRLTSGLWTELYKPREYTTAHRLLTRYLSQQYGRLPPDLWRLINELRDQFDFEQSRYECIDIISSIPTPPNMFTHGLALSGGDGPDLRGPHGWATPRSLEASSSRAAQMPSPGPGPDSQTRPTTPVSVANGRRRLQSPPHQEARDKGRAPRGKRYKCPYMNCRHDAFRNAGNFTNHMRRLHAESEYGNRPPADFLVPDSSPQPSNQGDTTSSVITNVSDSPLTRRRLSDESAASEDGMTTAGDDRVRDIGDIAFTAEQDKFHIGMGQGVFDQGSPEVPVTSRLESSSLLEAFRFVPTNYSALQMSQCDRKQGSHYPPQDEVRYGQFQIMEEQAWQMRTG</sequence>
<gene>
    <name evidence="2" type="ORF">Z520_09152</name>
</gene>
<dbReference type="EMBL" id="KN848083">
    <property type="protein sequence ID" value="KIX95235.1"/>
    <property type="molecule type" value="Genomic_DNA"/>
</dbReference>
<dbReference type="VEuPathDB" id="FungiDB:Z520_09152"/>
<evidence type="ECO:0000256" key="1">
    <source>
        <dbReference type="SAM" id="MobiDB-lite"/>
    </source>
</evidence>
<feature type="compositionally biased region" description="Polar residues" evidence="1">
    <location>
        <begin position="314"/>
        <end position="336"/>
    </location>
</feature>
<name>A0A0D2H088_9EURO</name>
<proteinExistence type="predicted"/>
<dbReference type="Proteomes" id="UP000053411">
    <property type="component" value="Unassembled WGS sequence"/>
</dbReference>
<evidence type="ECO:0008006" key="4">
    <source>
        <dbReference type="Google" id="ProtNLM"/>
    </source>
</evidence>
<feature type="region of interest" description="Disordered" evidence="1">
    <location>
        <begin position="301"/>
        <end position="359"/>
    </location>
</feature>
<protein>
    <recommendedName>
        <fullName evidence="4">C2H2-type domain-containing protein</fullName>
    </recommendedName>
</protein>
<evidence type="ECO:0000313" key="3">
    <source>
        <dbReference type="Proteomes" id="UP000053411"/>
    </source>
</evidence>
<reference evidence="2 3" key="1">
    <citation type="submission" date="2015-01" db="EMBL/GenBank/DDBJ databases">
        <title>The Genome Sequence of Fonsecaea multimorphosa CBS 102226.</title>
        <authorList>
            <consortium name="The Broad Institute Genomics Platform"/>
            <person name="Cuomo C."/>
            <person name="de Hoog S."/>
            <person name="Gorbushina A."/>
            <person name="Stielow B."/>
            <person name="Teixiera M."/>
            <person name="Abouelleil A."/>
            <person name="Chapman S.B."/>
            <person name="Priest M."/>
            <person name="Young S.K."/>
            <person name="Wortman J."/>
            <person name="Nusbaum C."/>
            <person name="Birren B."/>
        </authorList>
    </citation>
    <scope>NUCLEOTIDE SEQUENCE [LARGE SCALE GENOMIC DNA]</scope>
    <source>
        <strain evidence="2 3">CBS 102226</strain>
    </source>
</reference>
<accession>A0A0D2H088</accession>
<feature type="compositionally biased region" description="Polar residues" evidence="1">
    <location>
        <begin position="232"/>
        <end position="242"/>
    </location>
</feature>
<dbReference type="AlphaFoldDB" id="A0A0D2H088"/>
<organism evidence="2 3">
    <name type="scientific">Fonsecaea multimorphosa CBS 102226</name>
    <dbReference type="NCBI Taxonomy" id="1442371"/>
    <lineage>
        <taxon>Eukaryota</taxon>
        <taxon>Fungi</taxon>
        <taxon>Dikarya</taxon>
        <taxon>Ascomycota</taxon>
        <taxon>Pezizomycotina</taxon>
        <taxon>Eurotiomycetes</taxon>
        <taxon>Chaetothyriomycetidae</taxon>
        <taxon>Chaetothyriales</taxon>
        <taxon>Herpotrichiellaceae</taxon>
        <taxon>Fonsecaea</taxon>
    </lineage>
</organism>
<keyword evidence="3" id="KW-1185">Reference proteome</keyword>
<dbReference type="OrthoDB" id="4150293at2759"/>
<dbReference type="RefSeq" id="XP_016629358.1">
    <property type="nucleotide sequence ID" value="XM_016779647.1"/>
</dbReference>
<evidence type="ECO:0000313" key="2">
    <source>
        <dbReference type="EMBL" id="KIX95235.1"/>
    </source>
</evidence>
<dbReference type="GeneID" id="27714898"/>